<dbReference type="Pfam" id="PF08389">
    <property type="entry name" value="Xpo1"/>
    <property type="match status" value="1"/>
</dbReference>
<evidence type="ECO:0000256" key="2">
    <source>
        <dbReference type="ARBA" id="ARBA00025147"/>
    </source>
</evidence>
<dbReference type="InterPro" id="IPR045478">
    <property type="entry name" value="Exportin-5_C"/>
</dbReference>
<keyword evidence="1" id="KW-0819">tRNA processing</keyword>
<dbReference type="EMBL" id="ML732222">
    <property type="protein sequence ID" value="KAB8073713.1"/>
    <property type="molecule type" value="Genomic_DNA"/>
</dbReference>
<dbReference type="GO" id="GO:0005737">
    <property type="term" value="C:cytoplasm"/>
    <property type="evidence" value="ECO:0007669"/>
    <property type="project" value="TreeGrafter"/>
</dbReference>
<evidence type="ECO:0000259" key="4">
    <source>
        <dbReference type="Pfam" id="PF08389"/>
    </source>
</evidence>
<dbReference type="GO" id="GO:0003723">
    <property type="term" value="F:RNA binding"/>
    <property type="evidence" value="ECO:0007669"/>
    <property type="project" value="TreeGrafter"/>
</dbReference>
<name>A0A5N5WYS4_9EURO</name>
<organism evidence="6 7">
    <name type="scientific">Aspergillus leporis</name>
    <dbReference type="NCBI Taxonomy" id="41062"/>
    <lineage>
        <taxon>Eukaryota</taxon>
        <taxon>Fungi</taxon>
        <taxon>Dikarya</taxon>
        <taxon>Ascomycota</taxon>
        <taxon>Pezizomycotina</taxon>
        <taxon>Eurotiomycetes</taxon>
        <taxon>Eurotiomycetidae</taxon>
        <taxon>Eurotiales</taxon>
        <taxon>Aspergillaceae</taxon>
        <taxon>Aspergillus</taxon>
        <taxon>Aspergillus subgen. Circumdati</taxon>
    </lineage>
</organism>
<gene>
    <name evidence="6" type="ORF">BDV29DRAFT_175005</name>
</gene>
<protein>
    <submittedName>
        <fullName evidence="6">Armadillo-type protein</fullName>
    </submittedName>
</protein>
<dbReference type="PANTHER" id="PTHR11223">
    <property type="entry name" value="EXPORTIN 1/5"/>
    <property type="match status" value="1"/>
</dbReference>
<dbReference type="GO" id="GO:0008033">
    <property type="term" value="P:tRNA processing"/>
    <property type="evidence" value="ECO:0007669"/>
    <property type="project" value="UniProtKB-KW"/>
</dbReference>
<feature type="domain" description="Exportin-5 C-terminal" evidence="5">
    <location>
        <begin position="330"/>
        <end position="1177"/>
    </location>
</feature>
<dbReference type="GO" id="GO:0005634">
    <property type="term" value="C:nucleus"/>
    <property type="evidence" value="ECO:0007669"/>
    <property type="project" value="TreeGrafter"/>
</dbReference>
<dbReference type="InterPro" id="IPR011989">
    <property type="entry name" value="ARM-like"/>
</dbReference>
<dbReference type="PANTHER" id="PTHR11223:SF3">
    <property type="entry name" value="EXPORTIN-5"/>
    <property type="match status" value="1"/>
</dbReference>
<comment type="function">
    <text evidence="2">tRNA nucleus export receptor which facilitates tRNA translocation across the nuclear pore complex. Involved in pre-tRNA splicing, probably by affecting the interaction of pre-tRNA with splicing endonuclease.</text>
</comment>
<evidence type="ECO:0000313" key="6">
    <source>
        <dbReference type="EMBL" id="KAB8073713.1"/>
    </source>
</evidence>
<sequence length="1230" mass="139678">MTAAEDLSESRIADIVRALELIHSPSSTNELRREALTFVESQKESKAAARNGFLLASREQNDPLVRYFGLTLLDHVLRHTSFTASGQVMELRDFVLKLAESVRPEDPVYIRNKIPQLWAEIAKRSWGLDWIEMDQALAQFWGAGLVHKELVLSTLETLSEDIFYREDTVSSLRGTDLNRALVEIFTPLSVFEEVYPKRDNHVELRCGSDGWLPRICEFLQYCVENLQNSKQARDAALKALATLKSVLLWAIPKAITSSNCVPSIARAFTCSDEQVLLAGVEALHSLYSRSNFDMEGFQPLVHLMYETECLNILQKLYEWSIVGPDDIDDTRYMISKKLSEMLSYVAGFLEEKNFSLESAHGMNLPFFFHLMVSIIQHQSLTVSIPVLHVWSKLLASEKIGNTDLVTGLVPSLLEICTQRLVRWESLPTDSDDPTVTFLVEDIDTVPERHAFVGNYRRYCSSIIETIVQKRPQEAIPHILSGVDANLSNLYNGVEPFNVKTLSKSSIPLMRADTQFAVVEATLKGYNKWVSAHGRMPQQDERKRSDLESTLEKWAFSLMQRNFEDPILKQRVVKLIVDISSRALDKTPSFALKALEYILMTRLPDQPEFPVYSEAVKELHGLSSHELRRLAMRYSDYFSTFYDVLEPKIKEISLANRVDDKLQMELTSILLIIMQRANNVEPYLRQSRLASFVEPIRQAWQDEEFRQMSSSFEGFCSMLELQSVGPFMQAQQAQKLEDWSSVPLDNEGKRIQEEMTRKFQQLPLRGTKTMLAVSTDKLKKNEPAYELACNVWHDTIPVILPTLLELVSNAHAFHNPANWGGIPGEMRIVVERILTDRFWQAGISTGSRDEFYAKITASRQSLEGFASSVRGKIRAVRESCYSMLYSMSRLREHFYGFAELPEPLSQALFKDSSCLSSHQFSVLLNISRCLIDDCPVRFRAHFLPPMLATLFTNIDKKVTSEWEMIEQQREGLGDADLTDEMKSESILRQLTYSAVIMVASLLDPQRGDPDEEPSDPSAPHPQPALSDSIRHFVLSSPEIFEPLMLFCTHALRMRDTRCCSIITRVIRSILQDFAPPNNTPTTITIREFICSEVLKACITSVHEPYFVDMQKDLAQLISSIWILYGSSTPTPRSVILSLPGMDEQRVAMTEASLVRSSAARQQRALILDLLEGLRGVSIAEQGKILGSREERRKARSALQERYMSSEMESQQTNKVDINDGPDLTGVADMFG</sequence>
<dbReference type="InterPro" id="IPR016024">
    <property type="entry name" value="ARM-type_fold"/>
</dbReference>
<dbReference type="GO" id="GO:0005049">
    <property type="term" value="F:nuclear export signal receptor activity"/>
    <property type="evidence" value="ECO:0007669"/>
    <property type="project" value="InterPro"/>
</dbReference>
<feature type="domain" description="Exportin-1/Importin-beta-like" evidence="4">
    <location>
        <begin position="108"/>
        <end position="184"/>
    </location>
</feature>
<reference evidence="6 7" key="1">
    <citation type="submission" date="2019-04" db="EMBL/GenBank/DDBJ databases">
        <title>Friends and foes A comparative genomics study of 23 Aspergillus species from section Flavi.</title>
        <authorList>
            <consortium name="DOE Joint Genome Institute"/>
            <person name="Kjaerbolling I."/>
            <person name="Vesth T."/>
            <person name="Frisvad J.C."/>
            <person name="Nybo J.L."/>
            <person name="Theobald S."/>
            <person name="Kildgaard S."/>
            <person name="Isbrandt T."/>
            <person name="Kuo A."/>
            <person name="Sato A."/>
            <person name="Lyhne E.K."/>
            <person name="Kogle M.E."/>
            <person name="Wiebenga A."/>
            <person name="Kun R.S."/>
            <person name="Lubbers R.J."/>
            <person name="Makela M.R."/>
            <person name="Barry K."/>
            <person name="Chovatia M."/>
            <person name="Clum A."/>
            <person name="Daum C."/>
            <person name="Haridas S."/>
            <person name="He G."/>
            <person name="LaButti K."/>
            <person name="Lipzen A."/>
            <person name="Mondo S."/>
            <person name="Riley R."/>
            <person name="Salamov A."/>
            <person name="Simmons B.A."/>
            <person name="Magnuson J.K."/>
            <person name="Henrissat B."/>
            <person name="Mortensen U.H."/>
            <person name="Larsen T.O."/>
            <person name="Devries R.P."/>
            <person name="Grigoriev I.V."/>
            <person name="Machida M."/>
            <person name="Baker S.E."/>
            <person name="Andersen M.R."/>
        </authorList>
    </citation>
    <scope>NUCLEOTIDE SEQUENCE [LARGE SCALE GENOMIC DNA]</scope>
    <source>
        <strain evidence="6 7">CBS 151.66</strain>
    </source>
</reference>
<dbReference type="Pfam" id="PF19273">
    <property type="entry name" value="Exportin-5"/>
    <property type="match status" value="1"/>
</dbReference>
<dbReference type="AlphaFoldDB" id="A0A5N5WYS4"/>
<evidence type="ECO:0000256" key="3">
    <source>
        <dbReference type="SAM" id="MobiDB-lite"/>
    </source>
</evidence>
<evidence type="ECO:0000256" key="1">
    <source>
        <dbReference type="ARBA" id="ARBA00022694"/>
    </source>
</evidence>
<dbReference type="GO" id="GO:0006405">
    <property type="term" value="P:RNA export from nucleus"/>
    <property type="evidence" value="ECO:0007669"/>
    <property type="project" value="TreeGrafter"/>
</dbReference>
<proteinExistence type="predicted"/>
<evidence type="ECO:0000313" key="7">
    <source>
        <dbReference type="Proteomes" id="UP000326565"/>
    </source>
</evidence>
<dbReference type="OrthoDB" id="2215036at2759"/>
<dbReference type="InterPro" id="IPR045065">
    <property type="entry name" value="XPO1/5"/>
</dbReference>
<dbReference type="InterPro" id="IPR013598">
    <property type="entry name" value="Exportin-1/Importin-b-like"/>
</dbReference>
<dbReference type="GO" id="GO:0006611">
    <property type="term" value="P:protein export from nucleus"/>
    <property type="evidence" value="ECO:0007669"/>
    <property type="project" value="InterPro"/>
</dbReference>
<keyword evidence="7" id="KW-1185">Reference proteome</keyword>
<dbReference type="SUPFAM" id="SSF48371">
    <property type="entry name" value="ARM repeat"/>
    <property type="match status" value="1"/>
</dbReference>
<dbReference type="Gene3D" id="1.25.10.10">
    <property type="entry name" value="Leucine-rich Repeat Variant"/>
    <property type="match status" value="1"/>
</dbReference>
<feature type="region of interest" description="Disordered" evidence="3">
    <location>
        <begin position="1004"/>
        <end position="1023"/>
    </location>
</feature>
<dbReference type="GO" id="GO:0042565">
    <property type="term" value="C:RNA nuclear export complex"/>
    <property type="evidence" value="ECO:0007669"/>
    <property type="project" value="TreeGrafter"/>
</dbReference>
<dbReference type="FunFam" id="1.25.10.10:FF:000375">
    <property type="entry name" value="Predicted protein"/>
    <property type="match status" value="1"/>
</dbReference>
<accession>A0A5N5WYS4</accession>
<dbReference type="Proteomes" id="UP000326565">
    <property type="component" value="Unassembled WGS sequence"/>
</dbReference>
<evidence type="ECO:0000259" key="5">
    <source>
        <dbReference type="Pfam" id="PF19273"/>
    </source>
</evidence>